<evidence type="ECO:0000256" key="6">
    <source>
        <dbReference type="PROSITE-ProRule" id="PRU00302"/>
    </source>
</evidence>
<feature type="domain" description="Sushi" evidence="8">
    <location>
        <begin position="79"/>
        <end position="141"/>
    </location>
</feature>
<keyword evidence="10" id="KW-1185">Reference proteome</keyword>
<keyword evidence="3" id="KW-0677">Repeat</keyword>
<organism evidence="9 10">
    <name type="scientific">Bos mutus</name>
    <name type="common">wild yak</name>
    <dbReference type="NCBI Taxonomy" id="72004"/>
    <lineage>
        <taxon>Eukaryota</taxon>
        <taxon>Metazoa</taxon>
        <taxon>Chordata</taxon>
        <taxon>Craniata</taxon>
        <taxon>Vertebrata</taxon>
        <taxon>Euteleostomi</taxon>
        <taxon>Mammalia</taxon>
        <taxon>Eutheria</taxon>
        <taxon>Laurasiatheria</taxon>
        <taxon>Artiodactyla</taxon>
        <taxon>Ruminantia</taxon>
        <taxon>Pecora</taxon>
        <taxon>Bovidae</taxon>
        <taxon>Bovinae</taxon>
        <taxon>Bos</taxon>
    </lineage>
</organism>
<dbReference type="Proteomes" id="UP000322234">
    <property type="component" value="Unassembled WGS sequence"/>
</dbReference>
<dbReference type="PROSITE" id="PS50923">
    <property type="entry name" value="SUSHI"/>
    <property type="match status" value="6"/>
</dbReference>
<evidence type="ECO:0000256" key="7">
    <source>
        <dbReference type="SAM" id="SignalP"/>
    </source>
</evidence>
<comment type="caution">
    <text evidence="6">Lacks conserved residue(s) required for the propagation of feature annotation.</text>
</comment>
<dbReference type="SMART" id="SM00032">
    <property type="entry name" value="CCP"/>
    <property type="match status" value="7"/>
</dbReference>
<evidence type="ECO:0000256" key="4">
    <source>
        <dbReference type="ARBA" id="ARBA00023157"/>
    </source>
</evidence>
<feature type="domain" description="Sushi" evidence="8">
    <location>
        <begin position="15"/>
        <end position="78"/>
    </location>
</feature>
<evidence type="ECO:0000313" key="10">
    <source>
        <dbReference type="Proteomes" id="UP000322234"/>
    </source>
</evidence>
<dbReference type="InterPro" id="IPR000436">
    <property type="entry name" value="Sushi_SCR_CCP_dom"/>
</dbReference>
<comment type="caution">
    <text evidence="9">The sequence shown here is derived from an EMBL/GenBank/DDBJ whole genome shotgun (WGS) entry which is preliminary data.</text>
</comment>
<dbReference type="AlphaFoldDB" id="A0A6B0RFG6"/>
<feature type="domain" description="Sushi" evidence="8">
    <location>
        <begin position="458"/>
        <end position="517"/>
    </location>
</feature>
<dbReference type="SUPFAM" id="SSF57535">
    <property type="entry name" value="Complement control module/SCR domain"/>
    <property type="match status" value="6"/>
</dbReference>
<dbReference type="Gene3D" id="2.10.70.10">
    <property type="entry name" value="Complement Module, domain 1"/>
    <property type="match status" value="7"/>
</dbReference>
<accession>A0A6B0RFG6</accession>
<dbReference type="CDD" id="cd00033">
    <property type="entry name" value="CCP"/>
    <property type="match status" value="7"/>
</dbReference>
<dbReference type="EMBL" id="VBQZ03000044">
    <property type="protein sequence ID" value="MXQ88122.1"/>
    <property type="molecule type" value="Genomic_DNA"/>
</dbReference>
<feature type="signal peptide" evidence="7">
    <location>
        <begin position="1"/>
        <end position="16"/>
    </location>
</feature>
<dbReference type="PANTHER" id="PTHR19325:SF521">
    <property type="entry name" value="MEMBRANE COFACTOR PROTEIN"/>
    <property type="match status" value="1"/>
</dbReference>
<proteinExistence type="predicted"/>
<dbReference type="InterPro" id="IPR035976">
    <property type="entry name" value="Sushi/SCR/CCP_sf"/>
</dbReference>
<name>A0A6B0RFG6_9CETA</name>
<gene>
    <name evidence="9" type="ORF">E5288_WYG017158</name>
</gene>
<evidence type="ECO:0000256" key="5">
    <source>
        <dbReference type="ARBA" id="ARBA00023180"/>
    </source>
</evidence>
<dbReference type="FunFam" id="2.10.70.10:FF:000055">
    <property type="entry name" value="Complement decay-accelerating factor, GPI-anchored"/>
    <property type="match status" value="1"/>
</dbReference>
<evidence type="ECO:0000259" key="8">
    <source>
        <dbReference type="PROSITE" id="PS50923"/>
    </source>
</evidence>
<evidence type="ECO:0000256" key="3">
    <source>
        <dbReference type="ARBA" id="ARBA00022737"/>
    </source>
</evidence>
<dbReference type="PANTHER" id="PTHR19325">
    <property type="entry name" value="COMPLEMENT COMPONENT-RELATED SUSHI DOMAIN-CONTAINING"/>
    <property type="match status" value="1"/>
</dbReference>
<keyword evidence="5" id="KW-0325">Glycoprotein</keyword>
<evidence type="ECO:0000256" key="2">
    <source>
        <dbReference type="ARBA" id="ARBA00022729"/>
    </source>
</evidence>
<feature type="domain" description="Sushi" evidence="8">
    <location>
        <begin position="268"/>
        <end position="331"/>
    </location>
</feature>
<feature type="domain" description="Sushi" evidence="8">
    <location>
        <begin position="142"/>
        <end position="206"/>
    </location>
</feature>
<keyword evidence="1 6" id="KW-0768">Sushi</keyword>
<feature type="chain" id="PRO_5025342162" description="Sushi domain-containing protein" evidence="7">
    <location>
        <begin position="17"/>
        <end position="586"/>
    </location>
</feature>
<feature type="disulfide bond" evidence="6">
    <location>
        <begin position="488"/>
        <end position="515"/>
    </location>
</feature>
<evidence type="ECO:0000256" key="1">
    <source>
        <dbReference type="ARBA" id="ARBA00022659"/>
    </source>
</evidence>
<feature type="disulfide bond" evidence="6">
    <location>
        <begin position="237"/>
        <end position="264"/>
    </location>
</feature>
<feature type="domain" description="Sushi" evidence="8">
    <location>
        <begin position="207"/>
        <end position="266"/>
    </location>
</feature>
<dbReference type="InterPro" id="IPR050350">
    <property type="entry name" value="Compl-Cell_Adhes-Reg"/>
</dbReference>
<dbReference type="FunFam" id="2.10.70.10:FF:000014">
    <property type="entry name" value="Membrane cofactor protein"/>
    <property type="match status" value="2"/>
</dbReference>
<sequence length="586" mass="64660">MLLVVLVLLLPSVSEACGDPPRFKTMMLQGEPKPNYRPGECVQYECRLGFKPKLPALPKSAVCQDNNTWSSLQDACVGKSCPNLGDPANGQVNFVNGSVLFGSQAHVSCNPGFYLIGAKVIYCEISGDNVNWSDNLPICEIILCATPGNITNGRFTQYKEVYQYSEVVIYRCNPSNGPDEYSLIGETTLICVDHNRWSSDPPECKVVKCDYPIVENGAIVSGFRGKYYYNMQVVFQCHDGFHLHGSSTIVCGANGTWEPELPKCSAKDACGDPPRFETMRLRGAPKPRYGPGERVQYDCRLGFKPIIPLRPRSAVCEDDNTWSALEEACTRKSCPNLGDPVNGQVYFVNGSVLFGSQAHFVCNQGQKLWLIGAHLLSQSGQRERYGGRSWDVQGKPVAAETCRKLLQPQAGRLLPQGNWPQVEGPLAAPSRTGTGSDFCLLTACRFPLILEFLHFSVVKCDYPVVEHGMILSGFRRKFYYKAQVVFKCNQGFYLHGSSTIVCNANSVWEPKLPTCTKGTKVSSSKYNHSAKLDRLSLRPATTATSSHTGSVPLYLTNIAYVSPTVDLEPEYFEDFGIILVINNLAL</sequence>
<keyword evidence="2 7" id="KW-0732">Signal</keyword>
<reference evidence="9" key="1">
    <citation type="submission" date="2019-10" db="EMBL/GenBank/DDBJ databases">
        <title>The sequence and de novo assembly of the wild yak genome.</title>
        <authorList>
            <person name="Liu Y."/>
        </authorList>
    </citation>
    <scope>NUCLEOTIDE SEQUENCE [LARGE SCALE GENOMIC DNA]</scope>
    <source>
        <strain evidence="9">WY2019</strain>
    </source>
</reference>
<protein>
    <recommendedName>
        <fullName evidence="8">Sushi domain-containing protein</fullName>
    </recommendedName>
</protein>
<keyword evidence="4 6" id="KW-1015">Disulfide bond</keyword>
<evidence type="ECO:0000313" key="9">
    <source>
        <dbReference type="EMBL" id="MXQ88122.1"/>
    </source>
</evidence>
<dbReference type="Pfam" id="PF00084">
    <property type="entry name" value="Sushi"/>
    <property type="match status" value="6"/>
</dbReference>